<evidence type="ECO:0000256" key="1">
    <source>
        <dbReference type="ARBA" id="ARBA00022723"/>
    </source>
</evidence>
<gene>
    <name evidence="5" type="ORF">BpHYR1_037709</name>
</gene>
<dbReference type="STRING" id="10195.A0A3M7SBQ0"/>
<keyword evidence="3" id="KW-0106">Calcium</keyword>
<accession>A0A3M7SBQ0</accession>
<evidence type="ECO:0000256" key="3">
    <source>
        <dbReference type="ARBA" id="ARBA00022837"/>
    </source>
</evidence>
<dbReference type="SMART" id="SM00054">
    <property type="entry name" value="EFh"/>
    <property type="match status" value="3"/>
</dbReference>
<feature type="domain" description="EF-hand" evidence="4">
    <location>
        <begin position="17"/>
        <end position="52"/>
    </location>
</feature>
<dbReference type="AlphaFoldDB" id="A0A3M7SBQ0"/>
<dbReference type="PROSITE" id="PS50222">
    <property type="entry name" value="EF_HAND_2"/>
    <property type="match status" value="3"/>
</dbReference>
<dbReference type="InterPro" id="IPR002048">
    <property type="entry name" value="EF_hand_dom"/>
</dbReference>
<evidence type="ECO:0000313" key="5">
    <source>
        <dbReference type="EMBL" id="RNA32978.1"/>
    </source>
</evidence>
<evidence type="ECO:0000259" key="4">
    <source>
        <dbReference type="PROSITE" id="PS50222"/>
    </source>
</evidence>
<dbReference type="SUPFAM" id="SSF47473">
    <property type="entry name" value="EF-hand"/>
    <property type="match status" value="1"/>
</dbReference>
<feature type="domain" description="EF-hand" evidence="4">
    <location>
        <begin position="54"/>
        <end position="89"/>
    </location>
</feature>
<sequence>MSVELIRAFLLKSKNSKKQTFLNDLFKSMDKDHSRKIDYHEFKQGLFKLGLTDLTEAEIRKLFNDFDTKQDGKIDFTEFVNALKPQLSPTRLKAIDEAFRKLDVNNDGVLSMEDFRVVYMEQAKRHPKCKDGTWTTEQALRSFLDAFDTPGRADGIVTMEEFHNYYAIISASIPDDSYFVFLMNSCFGS</sequence>
<dbReference type="PANTHER" id="PTHR34524:SF6">
    <property type="entry name" value="CALCYPHOSINE LIKE"/>
    <property type="match status" value="1"/>
</dbReference>
<dbReference type="InterPro" id="IPR018247">
    <property type="entry name" value="EF_Hand_1_Ca_BS"/>
</dbReference>
<dbReference type="GO" id="GO:0005509">
    <property type="term" value="F:calcium ion binding"/>
    <property type="evidence" value="ECO:0007669"/>
    <property type="project" value="InterPro"/>
</dbReference>
<keyword evidence="1" id="KW-0479">Metal-binding</keyword>
<dbReference type="Proteomes" id="UP000276133">
    <property type="component" value="Unassembled WGS sequence"/>
</dbReference>
<dbReference type="PANTHER" id="PTHR34524">
    <property type="entry name" value="CALCYPHOSIN"/>
    <property type="match status" value="1"/>
</dbReference>
<keyword evidence="6" id="KW-1185">Reference proteome</keyword>
<dbReference type="Gene3D" id="1.10.238.10">
    <property type="entry name" value="EF-hand"/>
    <property type="match status" value="2"/>
</dbReference>
<evidence type="ECO:0000256" key="2">
    <source>
        <dbReference type="ARBA" id="ARBA00022737"/>
    </source>
</evidence>
<dbReference type="PROSITE" id="PS00018">
    <property type="entry name" value="EF_HAND_1"/>
    <property type="match status" value="2"/>
</dbReference>
<proteinExistence type="predicted"/>
<dbReference type="InterPro" id="IPR051581">
    <property type="entry name" value="Ca-bind"/>
</dbReference>
<protein>
    <submittedName>
        <fullName evidence="5">Calcyphosin isoform X1</fullName>
    </submittedName>
</protein>
<dbReference type="Pfam" id="PF13499">
    <property type="entry name" value="EF-hand_7"/>
    <property type="match status" value="2"/>
</dbReference>
<dbReference type="CDD" id="cd00051">
    <property type="entry name" value="EFh"/>
    <property type="match status" value="1"/>
</dbReference>
<dbReference type="InterPro" id="IPR011992">
    <property type="entry name" value="EF-hand-dom_pair"/>
</dbReference>
<keyword evidence="2" id="KW-0677">Repeat</keyword>
<organism evidence="5 6">
    <name type="scientific">Brachionus plicatilis</name>
    <name type="common">Marine rotifer</name>
    <name type="synonym">Brachionus muelleri</name>
    <dbReference type="NCBI Taxonomy" id="10195"/>
    <lineage>
        <taxon>Eukaryota</taxon>
        <taxon>Metazoa</taxon>
        <taxon>Spiralia</taxon>
        <taxon>Gnathifera</taxon>
        <taxon>Rotifera</taxon>
        <taxon>Eurotatoria</taxon>
        <taxon>Monogononta</taxon>
        <taxon>Pseudotrocha</taxon>
        <taxon>Ploima</taxon>
        <taxon>Brachionidae</taxon>
        <taxon>Brachionus</taxon>
    </lineage>
</organism>
<comment type="caution">
    <text evidence="5">The sequence shown here is derived from an EMBL/GenBank/DDBJ whole genome shotgun (WGS) entry which is preliminary data.</text>
</comment>
<dbReference type="EMBL" id="REGN01001715">
    <property type="protein sequence ID" value="RNA32978.1"/>
    <property type="molecule type" value="Genomic_DNA"/>
</dbReference>
<evidence type="ECO:0000313" key="6">
    <source>
        <dbReference type="Proteomes" id="UP000276133"/>
    </source>
</evidence>
<name>A0A3M7SBQ0_BRAPC</name>
<dbReference type="OrthoDB" id="444540at2759"/>
<reference evidence="5 6" key="1">
    <citation type="journal article" date="2018" name="Sci. Rep.">
        <title>Genomic signatures of local adaptation to the degree of environmental predictability in rotifers.</title>
        <authorList>
            <person name="Franch-Gras L."/>
            <person name="Hahn C."/>
            <person name="Garcia-Roger E.M."/>
            <person name="Carmona M.J."/>
            <person name="Serra M."/>
            <person name="Gomez A."/>
        </authorList>
    </citation>
    <scope>NUCLEOTIDE SEQUENCE [LARGE SCALE GENOMIC DNA]</scope>
    <source>
        <strain evidence="5">HYR1</strain>
    </source>
</reference>
<feature type="domain" description="EF-hand" evidence="4">
    <location>
        <begin position="90"/>
        <end position="125"/>
    </location>
</feature>